<keyword evidence="9 11" id="KW-0456">Lyase</keyword>
<dbReference type="InterPro" id="IPR001245">
    <property type="entry name" value="Ser-Thr/Tyr_kinase_cat_dom"/>
</dbReference>
<feature type="compositionally biased region" description="Polar residues" evidence="13">
    <location>
        <begin position="549"/>
        <end position="572"/>
    </location>
</feature>
<dbReference type="InterPro" id="IPR050401">
    <property type="entry name" value="Cyclic_nucleotide_synthase"/>
</dbReference>
<dbReference type="SUPFAM" id="SSF55073">
    <property type="entry name" value="Nucleotide cyclase"/>
    <property type="match status" value="1"/>
</dbReference>
<comment type="caution">
    <text evidence="17">The sequence shown here is derived from an EMBL/GenBank/DDBJ whole genome shotgun (WGS) entry which is preliminary data.</text>
</comment>
<dbReference type="Gene3D" id="3.30.70.1230">
    <property type="entry name" value="Nucleotide cyclase"/>
    <property type="match status" value="1"/>
</dbReference>
<keyword evidence="8" id="KW-0325">Glycoprotein</keyword>
<evidence type="ECO:0000256" key="1">
    <source>
        <dbReference type="ARBA" id="ARBA00001436"/>
    </source>
</evidence>
<accession>A0A1W0WK94</accession>
<feature type="signal peptide" evidence="14">
    <location>
        <begin position="1"/>
        <end position="23"/>
    </location>
</feature>
<evidence type="ECO:0000259" key="15">
    <source>
        <dbReference type="PROSITE" id="PS50011"/>
    </source>
</evidence>
<keyword evidence="10 12" id="KW-0141">cGMP biosynthesis</keyword>
<evidence type="ECO:0000256" key="10">
    <source>
        <dbReference type="ARBA" id="ARBA00023293"/>
    </source>
</evidence>
<dbReference type="PROSITE" id="PS50011">
    <property type="entry name" value="PROTEIN_KINASE_DOM"/>
    <property type="match status" value="1"/>
</dbReference>
<dbReference type="InterPro" id="IPR011009">
    <property type="entry name" value="Kinase-like_dom_sf"/>
</dbReference>
<dbReference type="GO" id="GO:0005524">
    <property type="term" value="F:ATP binding"/>
    <property type="evidence" value="ECO:0007669"/>
    <property type="project" value="InterPro"/>
</dbReference>
<evidence type="ECO:0000259" key="16">
    <source>
        <dbReference type="PROSITE" id="PS50125"/>
    </source>
</evidence>
<evidence type="ECO:0000256" key="7">
    <source>
        <dbReference type="ARBA" id="ARBA00023136"/>
    </source>
</evidence>
<gene>
    <name evidence="17" type="ORF">BV898_10265</name>
</gene>
<dbReference type="GO" id="GO:0005886">
    <property type="term" value="C:plasma membrane"/>
    <property type="evidence" value="ECO:0007669"/>
    <property type="project" value="TreeGrafter"/>
</dbReference>
<keyword evidence="6" id="KW-1133">Transmembrane helix</keyword>
<evidence type="ECO:0000313" key="18">
    <source>
        <dbReference type="Proteomes" id="UP000192578"/>
    </source>
</evidence>
<dbReference type="Gene3D" id="1.10.510.10">
    <property type="entry name" value="Transferase(Phosphotransferase) domain 1"/>
    <property type="match status" value="1"/>
</dbReference>
<dbReference type="GO" id="GO:0007168">
    <property type="term" value="P:receptor guanylyl cyclase signaling pathway"/>
    <property type="evidence" value="ECO:0007669"/>
    <property type="project" value="TreeGrafter"/>
</dbReference>
<dbReference type="GO" id="GO:0004016">
    <property type="term" value="F:adenylate cyclase activity"/>
    <property type="evidence" value="ECO:0007669"/>
    <property type="project" value="TreeGrafter"/>
</dbReference>
<evidence type="ECO:0000256" key="9">
    <source>
        <dbReference type="ARBA" id="ARBA00023239"/>
    </source>
</evidence>
<dbReference type="GO" id="GO:0004672">
    <property type="term" value="F:protein kinase activity"/>
    <property type="evidence" value="ECO:0007669"/>
    <property type="project" value="InterPro"/>
</dbReference>
<evidence type="ECO:0000256" key="13">
    <source>
        <dbReference type="SAM" id="MobiDB-lite"/>
    </source>
</evidence>
<dbReference type="PANTHER" id="PTHR11920:SF501">
    <property type="entry name" value="GUANYLATE CYCLASE 32E"/>
    <property type="match status" value="1"/>
</dbReference>
<comment type="catalytic activity">
    <reaction evidence="1 12">
        <text>GTP = 3',5'-cyclic GMP + diphosphate</text>
        <dbReference type="Rhea" id="RHEA:13665"/>
        <dbReference type="ChEBI" id="CHEBI:33019"/>
        <dbReference type="ChEBI" id="CHEBI:37565"/>
        <dbReference type="ChEBI" id="CHEBI:57746"/>
        <dbReference type="EC" id="4.6.1.2"/>
    </reaction>
</comment>
<dbReference type="InterPro" id="IPR001828">
    <property type="entry name" value="ANF_lig-bd_rcpt"/>
</dbReference>
<dbReference type="CDD" id="cd07302">
    <property type="entry name" value="CHD"/>
    <property type="match status" value="1"/>
</dbReference>
<evidence type="ECO:0000256" key="5">
    <source>
        <dbReference type="ARBA" id="ARBA00022741"/>
    </source>
</evidence>
<name>A0A1W0WK94_HYPEX</name>
<dbReference type="InterPro" id="IPR000719">
    <property type="entry name" value="Prot_kinase_dom"/>
</dbReference>
<feature type="chain" id="PRO_5013229759" description="Guanylate cyclase" evidence="14">
    <location>
        <begin position="24"/>
        <end position="1131"/>
    </location>
</feature>
<keyword evidence="14" id="KW-0732">Signal</keyword>
<dbReference type="PROSITE" id="PS50125">
    <property type="entry name" value="GUANYLATE_CYCLASE_2"/>
    <property type="match status" value="1"/>
</dbReference>
<keyword evidence="5" id="KW-0547">Nucleotide-binding</keyword>
<evidence type="ECO:0000256" key="11">
    <source>
        <dbReference type="RuleBase" id="RU000405"/>
    </source>
</evidence>
<evidence type="ECO:0000256" key="6">
    <source>
        <dbReference type="ARBA" id="ARBA00022989"/>
    </source>
</evidence>
<dbReference type="AlphaFoldDB" id="A0A1W0WK94"/>
<keyword evidence="4" id="KW-0812">Transmembrane</keyword>
<feature type="domain" description="Protein kinase" evidence="15">
    <location>
        <begin position="556"/>
        <end position="865"/>
    </location>
</feature>
<protein>
    <recommendedName>
        <fullName evidence="3 12">Guanylate cyclase</fullName>
        <ecNumber evidence="3 12">4.6.1.2</ecNumber>
    </recommendedName>
</protein>
<evidence type="ECO:0000313" key="17">
    <source>
        <dbReference type="EMBL" id="OQV15543.1"/>
    </source>
</evidence>
<evidence type="ECO:0000256" key="4">
    <source>
        <dbReference type="ARBA" id="ARBA00022692"/>
    </source>
</evidence>
<evidence type="ECO:0000256" key="12">
    <source>
        <dbReference type="RuleBase" id="RU003431"/>
    </source>
</evidence>
<dbReference type="Pfam" id="PF01094">
    <property type="entry name" value="ANF_receptor"/>
    <property type="match status" value="1"/>
</dbReference>
<dbReference type="EC" id="4.6.1.2" evidence="3 12"/>
<dbReference type="CDD" id="cd06352">
    <property type="entry name" value="PBP1_NPR_GC-like"/>
    <property type="match status" value="1"/>
</dbReference>
<evidence type="ECO:0000256" key="3">
    <source>
        <dbReference type="ARBA" id="ARBA00012202"/>
    </source>
</evidence>
<dbReference type="InterPro" id="IPR001054">
    <property type="entry name" value="A/G_cyclase"/>
</dbReference>
<dbReference type="SUPFAM" id="SSF53822">
    <property type="entry name" value="Periplasmic binding protein-like I"/>
    <property type="match status" value="1"/>
</dbReference>
<dbReference type="InterPro" id="IPR029787">
    <property type="entry name" value="Nucleotide_cyclase"/>
</dbReference>
<evidence type="ECO:0000256" key="8">
    <source>
        <dbReference type="ARBA" id="ARBA00023180"/>
    </source>
</evidence>
<evidence type="ECO:0000256" key="2">
    <source>
        <dbReference type="ARBA" id="ARBA00004479"/>
    </source>
</evidence>
<dbReference type="EMBL" id="MTYJ01000087">
    <property type="protein sequence ID" value="OQV15543.1"/>
    <property type="molecule type" value="Genomic_DNA"/>
</dbReference>
<keyword evidence="7" id="KW-0472">Membrane</keyword>
<dbReference type="PANTHER" id="PTHR11920">
    <property type="entry name" value="GUANYLYL CYCLASE"/>
    <property type="match status" value="1"/>
</dbReference>
<feature type="region of interest" description="Disordered" evidence="13">
    <location>
        <begin position="549"/>
        <end position="576"/>
    </location>
</feature>
<dbReference type="FunFam" id="3.30.70.1230:FF:000030">
    <property type="entry name" value="Si:ch211-215j19.12"/>
    <property type="match status" value="1"/>
</dbReference>
<organism evidence="17 18">
    <name type="scientific">Hypsibius exemplaris</name>
    <name type="common">Freshwater tardigrade</name>
    <dbReference type="NCBI Taxonomy" id="2072580"/>
    <lineage>
        <taxon>Eukaryota</taxon>
        <taxon>Metazoa</taxon>
        <taxon>Ecdysozoa</taxon>
        <taxon>Tardigrada</taxon>
        <taxon>Eutardigrada</taxon>
        <taxon>Parachela</taxon>
        <taxon>Hypsibioidea</taxon>
        <taxon>Hypsibiidae</taxon>
        <taxon>Hypsibius</taxon>
    </lineage>
</organism>
<dbReference type="OrthoDB" id="4062651at2759"/>
<comment type="subcellular location">
    <subcellularLocation>
        <location evidence="2">Membrane</location>
        <topology evidence="2">Single-pass type I membrane protein</topology>
    </subcellularLocation>
</comment>
<comment type="similarity">
    <text evidence="11">Belongs to the adenylyl cyclase class-4/guanylyl cyclase family.</text>
</comment>
<dbReference type="Proteomes" id="UP000192578">
    <property type="component" value="Unassembled WGS sequence"/>
</dbReference>
<proteinExistence type="inferred from homology"/>
<keyword evidence="17" id="KW-0675">Receptor</keyword>
<dbReference type="GO" id="GO:0035556">
    <property type="term" value="P:intracellular signal transduction"/>
    <property type="evidence" value="ECO:0007669"/>
    <property type="project" value="InterPro"/>
</dbReference>
<dbReference type="PROSITE" id="PS00452">
    <property type="entry name" value="GUANYLATE_CYCLASE_1"/>
    <property type="match status" value="1"/>
</dbReference>
<dbReference type="Pfam" id="PF07714">
    <property type="entry name" value="PK_Tyr_Ser-Thr"/>
    <property type="match status" value="1"/>
</dbReference>
<dbReference type="SUPFAM" id="SSF56112">
    <property type="entry name" value="Protein kinase-like (PK-like)"/>
    <property type="match status" value="1"/>
</dbReference>
<dbReference type="Pfam" id="PF00211">
    <property type="entry name" value="Guanylate_cyc"/>
    <property type="match status" value="1"/>
</dbReference>
<reference evidence="18" key="1">
    <citation type="submission" date="2017-01" db="EMBL/GenBank/DDBJ databases">
        <title>Comparative genomics of anhydrobiosis in the tardigrade Hypsibius dujardini.</title>
        <authorList>
            <person name="Yoshida Y."/>
            <person name="Koutsovoulos G."/>
            <person name="Laetsch D."/>
            <person name="Stevens L."/>
            <person name="Kumar S."/>
            <person name="Horikawa D."/>
            <person name="Ishino K."/>
            <person name="Komine S."/>
            <person name="Tomita M."/>
            <person name="Blaxter M."/>
            <person name="Arakawa K."/>
        </authorList>
    </citation>
    <scope>NUCLEOTIDE SEQUENCE [LARGE SCALE GENOMIC DNA]</scope>
    <source>
        <strain evidence="18">Z151</strain>
    </source>
</reference>
<dbReference type="InterPro" id="IPR018297">
    <property type="entry name" value="A/G_cyclase_CS"/>
</dbReference>
<keyword evidence="18" id="KW-1185">Reference proteome</keyword>
<dbReference type="SMART" id="SM00044">
    <property type="entry name" value="CYCc"/>
    <property type="match status" value="1"/>
</dbReference>
<feature type="domain" description="Guanylate cyclase" evidence="16">
    <location>
        <begin position="934"/>
        <end position="1065"/>
    </location>
</feature>
<dbReference type="GO" id="GO:0004383">
    <property type="term" value="F:guanylate cyclase activity"/>
    <property type="evidence" value="ECO:0007669"/>
    <property type="project" value="UniProtKB-EC"/>
</dbReference>
<dbReference type="Gene3D" id="3.40.50.2300">
    <property type="match status" value="2"/>
</dbReference>
<sequence>MGCFLAYSIIGSLSVAFFVQALADDQALLRKLGASANSILIQPCLFYNRDGGDLITFDYSKGGAAFELAVEYAKDNIIPENVIIDIRYFNLGHSCEEKDTSVHQALRVWMADEQCDVYIGPGCTEAVEHLYDIADYFKTPLIAMTGAGVGAKGDLKAYPYLSRISVTHTMTSRIILKFLRLFSYSNVVFLTDLASSFNVDLYNVLLRTLRQQGSTSLMALKFPTFSSLPGVLEDYTQNLTFSLLRDASLSARVIFLFMRGPIVRDFLISAAKMNMTSSEYVFLAVELYTSAEFGNFTWSVWHDEAVTQAIYGNSEDKIAQAAFESLLLMTYPPVLASSSEEFERQVRKRSPKYGYHYKPTDKIDVIVGHWYDAFIFYASVLQEVAANGISVSNSEAVMTVFNSNFSFFSPLNGLVQMDENGDRQMDYAMKKFSVSSDRFLPFLLFPYSQDNVTIVSDTAWKERDSLPPNSPRCGFDGSALICKPNKAAWAPGTLEGSIIGPLLFFGLAIAGAIYAIKRFAQSQVDPYWWRVFMFELLDIGDINRTRSQLGSHAGSRQGSAKLGQSNASSLKNKSMKSERSEISAGHSLMADTLALASMEIAVMRGNVVCLQDLPDPKLRALPSYGKDLHPLRNLQHNNVQSFLGIGVNDENICQYAIGELCGKGNLPCLLQSKSVKLDEPFKNSLITDLVSGMVYLHSVAALGSHGDLRDTSCLIDSRFVLKVSGHGLAVFRNPADFQPPFDHQVDRNFYPLLWRAPELLRGSNSDLRGTLKGDVYSFAVIIQQIVLKTPPYGIAGTEWDESGLKAKDIVLEVKRGIVPPVRPRVPRSICQHIIVDLVEDCWNEDPVLRPTFVRIQGILRNIPGFSRDNVIDHLFKRMEQYAGTLEQQVEEKTKRFMDEKRRGEEILSGLLPKFVARMLNKGHSIAPETFPSVTIYFSHLEGFDDMIAATNSPAEMTLILNSFYVACDSVIETMDVYKVETVGDAYMVVSGLPVPNGSHHADIISAMSITLMEKIRRLTFPTLPQRSYELRIGINSGPCVAGIIGLKLPRYCLFGDTVNVASRMESSGEAGKIHISSTTQHLLSLSGHFIMDDRGEMKIKGKGMMQTYWLRGYRESVWFPGKARPSIPSTT</sequence>
<dbReference type="GO" id="GO:0001653">
    <property type="term" value="F:peptide receptor activity"/>
    <property type="evidence" value="ECO:0007669"/>
    <property type="project" value="TreeGrafter"/>
</dbReference>
<evidence type="ECO:0000256" key="14">
    <source>
        <dbReference type="SAM" id="SignalP"/>
    </source>
</evidence>
<dbReference type="InterPro" id="IPR028082">
    <property type="entry name" value="Peripla_BP_I"/>
</dbReference>